<evidence type="ECO:0000259" key="6">
    <source>
        <dbReference type="Pfam" id="PF04932"/>
    </source>
</evidence>
<dbReference type="Pfam" id="PF04932">
    <property type="entry name" value="Wzy_C"/>
    <property type="match status" value="1"/>
</dbReference>
<gene>
    <name evidence="7" type="ORF">QQA45_02625</name>
</gene>
<dbReference type="PANTHER" id="PTHR37422:SF13">
    <property type="entry name" value="LIPOPOLYSACCHARIDE BIOSYNTHESIS PROTEIN PA4999-RELATED"/>
    <property type="match status" value="1"/>
</dbReference>
<reference evidence="7 8" key="1">
    <citation type="submission" date="2023-06" db="EMBL/GenBank/DDBJ databases">
        <title>Antibody response to the Sneathia vaginalis cytopathogenic toxin A during pregnancy.</title>
        <authorList>
            <person name="Mccoy Z.T."/>
            <person name="Serrano M.G."/>
            <person name="Spaine K."/>
            <person name="Edwards D.J."/>
            <person name="Buck G.A."/>
            <person name="Jefferson K."/>
        </authorList>
    </citation>
    <scope>NUCLEOTIDE SEQUENCE [LARGE SCALE GENOMIC DNA]</scope>
    <source>
        <strain evidence="7 8">CCUG 42621</strain>
    </source>
</reference>
<dbReference type="PANTHER" id="PTHR37422">
    <property type="entry name" value="TEICHURONIC ACID BIOSYNTHESIS PROTEIN TUAE"/>
    <property type="match status" value="1"/>
</dbReference>
<dbReference type="Proteomes" id="UP001225134">
    <property type="component" value="Unassembled WGS sequence"/>
</dbReference>
<evidence type="ECO:0000313" key="7">
    <source>
        <dbReference type="EMBL" id="MDK9580411.1"/>
    </source>
</evidence>
<feature type="transmembrane region" description="Helical" evidence="5">
    <location>
        <begin position="147"/>
        <end position="169"/>
    </location>
</feature>
<dbReference type="InterPro" id="IPR007016">
    <property type="entry name" value="O-antigen_ligase-rel_domated"/>
</dbReference>
<keyword evidence="3 5" id="KW-1133">Transmembrane helix</keyword>
<organism evidence="7 8">
    <name type="scientific">Sneathia sanguinegens</name>
    <dbReference type="NCBI Taxonomy" id="40543"/>
    <lineage>
        <taxon>Bacteria</taxon>
        <taxon>Fusobacteriati</taxon>
        <taxon>Fusobacteriota</taxon>
        <taxon>Fusobacteriia</taxon>
        <taxon>Fusobacteriales</taxon>
        <taxon>Leptotrichiaceae</taxon>
        <taxon>Sneathia</taxon>
    </lineage>
</organism>
<evidence type="ECO:0000256" key="4">
    <source>
        <dbReference type="ARBA" id="ARBA00023136"/>
    </source>
</evidence>
<feature type="transmembrane region" description="Helical" evidence="5">
    <location>
        <begin position="181"/>
        <end position="198"/>
    </location>
</feature>
<keyword evidence="4 5" id="KW-0472">Membrane</keyword>
<dbReference type="RefSeq" id="WP_285152750.1">
    <property type="nucleotide sequence ID" value="NZ_JASSPP010000003.1"/>
</dbReference>
<evidence type="ECO:0000256" key="5">
    <source>
        <dbReference type="SAM" id="Phobius"/>
    </source>
</evidence>
<dbReference type="InterPro" id="IPR051533">
    <property type="entry name" value="WaaL-like"/>
</dbReference>
<feature type="transmembrane region" description="Helical" evidence="5">
    <location>
        <begin position="88"/>
        <end position="112"/>
    </location>
</feature>
<proteinExistence type="predicted"/>
<comment type="subcellular location">
    <subcellularLocation>
        <location evidence="1">Membrane</location>
        <topology evidence="1">Multi-pass membrane protein</topology>
    </subcellularLocation>
</comment>
<name>A0ABT7HIR5_9FUSO</name>
<protein>
    <submittedName>
        <fullName evidence="7">O-antigen ligase family protein</fullName>
    </submittedName>
</protein>
<sequence length="330" mass="38185">MEVQEDKVLVWLLFCLSILLGVSYIASMAIMLVIVAYSLYKRYNLKFKSIYILFLLNILVCVCYKNYLGIATNIALIVFFYLSDISNFLNFFVIVKYSAIMGLIEIIFSLLLNHRAGIYSFFNPNYYGAYLALLILAYSFKKYDRKYLVVFIIALILTGSRFAVIALVITYTLSIFFKNRTLGISSIVIALIYFYLVYKGILPFVRSDTISTYLDLRLWIYQLGIKAIKTGIYFGHGPTYFYEYSKHVYPHTHNILIEFILSFGILGLIYVIYVLRHIRLNKKRLLLLVLVLIHGLADYTIFWPQTALLFLMLFNSVGKKDVSSCSGKIK</sequence>
<evidence type="ECO:0000313" key="8">
    <source>
        <dbReference type="Proteomes" id="UP001225134"/>
    </source>
</evidence>
<feature type="transmembrane region" description="Helical" evidence="5">
    <location>
        <begin position="12"/>
        <end position="40"/>
    </location>
</feature>
<evidence type="ECO:0000256" key="1">
    <source>
        <dbReference type="ARBA" id="ARBA00004141"/>
    </source>
</evidence>
<feature type="transmembrane region" description="Helical" evidence="5">
    <location>
        <begin position="255"/>
        <end position="275"/>
    </location>
</feature>
<feature type="domain" description="O-antigen ligase-related" evidence="6">
    <location>
        <begin position="148"/>
        <end position="271"/>
    </location>
</feature>
<dbReference type="EMBL" id="JASSPP010000003">
    <property type="protein sequence ID" value="MDK9580411.1"/>
    <property type="molecule type" value="Genomic_DNA"/>
</dbReference>
<feature type="transmembrane region" description="Helical" evidence="5">
    <location>
        <begin position="52"/>
        <end position="82"/>
    </location>
</feature>
<dbReference type="GO" id="GO:0016874">
    <property type="term" value="F:ligase activity"/>
    <property type="evidence" value="ECO:0007669"/>
    <property type="project" value="UniProtKB-KW"/>
</dbReference>
<evidence type="ECO:0000256" key="3">
    <source>
        <dbReference type="ARBA" id="ARBA00022989"/>
    </source>
</evidence>
<feature type="transmembrane region" description="Helical" evidence="5">
    <location>
        <begin position="124"/>
        <end position="141"/>
    </location>
</feature>
<keyword evidence="2 5" id="KW-0812">Transmembrane</keyword>
<keyword evidence="7" id="KW-0436">Ligase</keyword>
<feature type="transmembrane region" description="Helical" evidence="5">
    <location>
        <begin position="287"/>
        <end position="314"/>
    </location>
</feature>
<keyword evidence="8" id="KW-1185">Reference proteome</keyword>
<comment type="caution">
    <text evidence="7">The sequence shown here is derived from an EMBL/GenBank/DDBJ whole genome shotgun (WGS) entry which is preliminary data.</text>
</comment>
<evidence type="ECO:0000256" key="2">
    <source>
        <dbReference type="ARBA" id="ARBA00022692"/>
    </source>
</evidence>
<accession>A0ABT7HIR5</accession>